<dbReference type="EMBL" id="JABEZX010265369">
    <property type="protein sequence ID" value="MBA0575755.1"/>
    <property type="molecule type" value="Genomic_DNA"/>
</dbReference>
<comment type="subcellular location">
    <subcellularLocation>
        <location evidence="1">Secreted</location>
    </subcellularLocation>
</comment>
<comment type="caution">
    <text evidence="6">The sequence shown here is derived from an EMBL/GenBank/DDBJ whole genome shotgun (WGS) entry which is preliminary data.</text>
</comment>
<feature type="non-terminal residue" evidence="6">
    <location>
        <position position="190"/>
    </location>
</feature>
<keyword evidence="5" id="KW-0677">Repeat</keyword>
<evidence type="ECO:0000313" key="7">
    <source>
        <dbReference type="Proteomes" id="UP000593572"/>
    </source>
</evidence>
<dbReference type="SUPFAM" id="SSF52058">
    <property type="entry name" value="L domain-like"/>
    <property type="match status" value="1"/>
</dbReference>
<organism evidence="6 7">
    <name type="scientific">Gossypium lobatum</name>
    <dbReference type="NCBI Taxonomy" id="34289"/>
    <lineage>
        <taxon>Eukaryota</taxon>
        <taxon>Viridiplantae</taxon>
        <taxon>Streptophyta</taxon>
        <taxon>Embryophyta</taxon>
        <taxon>Tracheophyta</taxon>
        <taxon>Spermatophyta</taxon>
        <taxon>Magnoliopsida</taxon>
        <taxon>eudicotyledons</taxon>
        <taxon>Gunneridae</taxon>
        <taxon>Pentapetalae</taxon>
        <taxon>rosids</taxon>
        <taxon>malvids</taxon>
        <taxon>Malvales</taxon>
        <taxon>Malvaceae</taxon>
        <taxon>Malvoideae</taxon>
        <taxon>Gossypium</taxon>
    </lineage>
</organism>
<gene>
    <name evidence="6" type="ORF">Golob_028099</name>
</gene>
<dbReference type="AlphaFoldDB" id="A0A7J8NFN5"/>
<dbReference type="PANTHER" id="PTHR32093">
    <property type="entry name" value="LEUCINE-RICH REPEAT EXTENSIN-LIKE PROTEIN 3-RELATED"/>
    <property type="match status" value="1"/>
</dbReference>
<keyword evidence="2" id="KW-0964">Secreted</keyword>
<reference evidence="6 7" key="1">
    <citation type="journal article" date="2019" name="Genome Biol. Evol.">
        <title>Insights into the evolution of the New World diploid cottons (Gossypium, subgenus Houzingenia) based on genome sequencing.</title>
        <authorList>
            <person name="Grover C.E."/>
            <person name="Arick M.A. 2nd"/>
            <person name="Thrash A."/>
            <person name="Conover J.L."/>
            <person name="Sanders W.S."/>
            <person name="Peterson D.G."/>
            <person name="Frelichowski J.E."/>
            <person name="Scheffler J.A."/>
            <person name="Scheffler B.E."/>
            <person name="Wendel J.F."/>
        </authorList>
    </citation>
    <scope>NUCLEOTIDE SEQUENCE [LARGE SCALE GENOMIC DNA]</scope>
    <source>
        <strain evidence="6">157</strain>
        <tissue evidence="6">Leaf</tissue>
    </source>
</reference>
<evidence type="ECO:0000256" key="5">
    <source>
        <dbReference type="ARBA" id="ARBA00022737"/>
    </source>
</evidence>
<accession>A0A7J8NFN5</accession>
<keyword evidence="3" id="KW-0433">Leucine-rich repeat</keyword>
<evidence type="ECO:0000256" key="1">
    <source>
        <dbReference type="ARBA" id="ARBA00004613"/>
    </source>
</evidence>
<dbReference type="PANTHER" id="PTHR32093:SF120">
    <property type="entry name" value="LEUCINE-RICH REPEAT EXTENSIN-LIKE PROTEIN 3-RELATED"/>
    <property type="match status" value="1"/>
</dbReference>
<keyword evidence="4" id="KW-0732">Signal</keyword>
<dbReference type="GO" id="GO:0005576">
    <property type="term" value="C:extracellular region"/>
    <property type="evidence" value="ECO:0007669"/>
    <property type="project" value="UniProtKB-SubCell"/>
</dbReference>
<evidence type="ECO:0008006" key="8">
    <source>
        <dbReference type="Google" id="ProtNLM"/>
    </source>
</evidence>
<evidence type="ECO:0000256" key="4">
    <source>
        <dbReference type="ARBA" id="ARBA00022729"/>
    </source>
</evidence>
<dbReference type="Gene3D" id="3.80.10.10">
    <property type="entry name" value="Ribonuclease Inhibitor"/>
    <property type="match status" value="1"/>
</dbReference>
<proteinExistence type="predicted"/>
<dbReference type="InterPro" id="IPR032675">
    <property type="entry name" value="LRR_dom_sf"/>
</dbReference>
<sequence>DDFGDRGKNIIIDPSLVFENLRLRNTYIALQDWKKAILLDLFNLTADWVGPGVCDYTGVYCTSALDNKRNKIVTSIDLNDGDIIGYLSEELGNNWFTSKFPEVSVMLHLLKFLDLRFNEFERIVPKELLDKDLDAIFINHNRFRFNLPDNFGKSTVSIIVLANNKFHGCVLASVWKMTGLEEIILMNNRF</sequence>
<name>A0A7J8NFN5_9ROSI</name>
<evidence type="ECO:0000313" key="6">
    <source>
        <dbReference type="EMBL" id="MBA0575755.1"/>
    </source>
</evidence>
<evidence type="ECO:0000256" key="3">
    <source>
        <dbReference type="ARBA" id="ARBA00022614"/>
    </source>
</evidence>
<keyword evidence="7" id="KW-1185">Reference proteome</keyword>
<dbReference type="InterPro" id="IPR051582">
    <property type="entry name" value="LRR_extensin-like_regulator"/>
</dbReference>
<evidence type="ECO:0000256" key="2">
    <source>
        <dbReference type="ARBA" id="ARBA00022525"/>
    </source>
</evidence>
<dbReference type="Proteomes" id="UP000593572">
    <property type="component" value="Unassembled WGS sequence"/>
</dbReference>
<protein>
    <recommendedName>
        <fullName evidence="8">Leucine-rich repeat-containing N-terminal plant-type domain-containing protein</fullName>
    </recommendedName>
</protein>